<comment type="caution">
    <text evidence="12">The sequence shown here is derived from an EMBL/GenBank/DDBJ whole genome shotgun (WGS) entry which is preliminary data.</text>
</comment>
<keyword evidence="5 11" id="KW-1133">Transmembrane helix</keyword>
<proteinExistence type="inferred from homology"/>
<organism evidence="12 13">
    <name type="scientific">Ganoderma sinense ZZ0214-1</name>
    <dbReference type="NCBI Taxonomy" id="1077348"/>
    <lineage>
        <taxon>Eukaryota</taxon>
        <taxon>Fungi</taxon>
        <taxon>Dikarya</taxon>
        <taxon>Basidiomycota</taxon>
        <taxon>Agaricomycotina</taxon>
        <taxon>Agaricomycetes</taxon>
        <taxon>Polyporales</taxon>
        <taxon>Polyporaceae</taxon>
        <taxon>Ganoderma</taxon>
    </lineage>
</organism>
<comment type="subcellular location">
    <subcellularLocation>
        <location evidence="1">Membrane</location>
        <topology evidence="1">Multi-pass membrane protein</topology>
    </subcellularLocation>
</comment>
<evidence type="ECO:0000313" key="13">
    <source>
        <dbReference type="Proteomes" id="UP000230002"/>
    </source>
</evidence>
<evidence type="ECO:0000256" key="8">
    <source>
        <dbReference type="ARBA" id="ARBA00023170"/>
    </source>
</evidence>
<dbReference type="AlphaFoldDB" id="A0A2G8RX73"/>
<dbReference type="OrthoDB" id="2874149at2759"/>
<evidence type="ECO:0000313" key="12">
    <source>
        <dbReference type="EMBL" id="PIL26110.1"/>
    </source>
</evidence>
<evidence type="ECO:0000256" key="11">
    <source>
        <dbReference type="SAM" id="Phobius"/>
    </source>
</evidence>
<dbReference type="CDD" id="cd14966">
    <property type="entry name" value="7tmD_STE3"/>
    <property type="match status" value="1"/>
</dbReference>
<dbReference type="EMBL" id="AYKW01000045">
    <property type="protein sequence ID" value="PIL26110.1"/>
    <property type="molecule type" value="Genomic_DNA"/>
</dbReference>
<evidence type="ECO:0000256" key="9">
    <source>
        <dbReference type="ARBA" id="ARBA00023224"/>
    </source>
</evidence>
<dbReference type="Pfam" id="PF02076">
    <property type="entry name" value="STE3"/>
    <property type="match status" value="1"/>
</dbReference>
<evidence type="ECO:0000256" key="5">
    <source>
        <dbReference type="ARBA" id="ARBA00022989"/>
    </source>
</evidence>
<keyword evidence="3" id="KW-0589">Pheromone response</keyword>
<evidence type="ECO:0000256" key="1">
    <source>
        <dbReference type="ARBA" id="ARBA00004141"/>
    </source>
</evidence>
<feature type="transmembrane region" description="Helical" evidence="11">
    <location>
        <begin position="12"/>
        <end position="31"/>
    </location>
</feature>
<dbReference type="Proteomes" id="UP000230002">
    <property type="component" value="Unassembled WGS sequence"/>
</dbReference>
<keyword evidence="4 11" id="KW-0812">Transmembrane</keyword>
<sequence>MLSSFDHTYPAFPVVAFVGAVLALTPLPWHLQAWNAGTCLFMIWTAIACLNLGINSIVWSNNAINSAPIWCDISSRLIIAVAVALPASSLCIQRRLYNIASIKSVNITLAEKRRGILIDLCIGVGIPLLQIVFQYIVSGHRFDIYEGIGCYVYTYNTPLAYPFSYLWPLVISLVSGIYCVLTLINFIRRRAQFNAYLTSNTSLTPNRYFRLMAIAAFEILFTVPISTYGLYLNINAGPMHPWISWEDTHFNYSKVDQFPAILWRMDKNAVISFELSRWLAPFCAFVFFAFFGFAQEARIHYRKAFLWIRNLPPFRMLSPERSAKGAIKIKDGKVEMAGVWRSKEDGEDLPVYSVRPPRPSLPSFTSSLVSGDTSTLSPDVHHEKFPDTPITSSTAATASDLSCNDHDFYERHDVV</sequence>
<dbReference type="PRINTS" id="PR00901">
    <property type="entry name" value="PHEROMONEBAR"/>
</dbReference>
<keyword evidence="6" id="KW-0297">G-protein coupled receptor</keyword>
<accession>A0A2G8RX73</accession>
<evidence type="ECO:0000256" key="3">
    <source>
        <dbReference type="ARBA" id="ARBA00022507"/>
    </source>
</evidence>
<name>A0A2G8RX73_9APHY</name>
<dbReference type="PRINTS" id="PR00899">
    <property type="entry name" value="GPCRSTE3"/>
</dbReference>
<dbReference type="PANTHER" id="PTHR28097:SF1">
    <property type="entry name" value="PHEROMONE A FACTOR RECEPTOR"/>
    <property type="match status" value="1"/>
</dbReference>
<evidence type="ECO:0000256" key="2">
    <source>
        <dbReference type="ARBA" id="ARBA00011085"/>
    </source>
</evidence>
<comment type="similarity">
    <text evidence="2">Belongs to the G-protein coupled receptor 4 family.</text>
</comment>
<keyword evidence="9" id="KW-0807">Transducer</keyword>
<dbReference type="InterPro" id="IPR001499">
    <property type="entry name" value="GPCR_STE3"/>
</dbReference>
<keyword evidence="8" id="KW-0675">Receptor</keyword>
<dbReference type="GO" id="GO:0005886">
    <property type="term" value="C:plasma membrane"/>
    <property type="evidence" value="ECO:0007669"/>
    <property type="project" value="TreeGrafter"/>
</dbReference>
<dbReference type="PANTHER" id="PTHR28097">
    <property type="entry name" value="PHEROMONE A FACTOR RECEPTOR"/>
    <property type="match status" value="1"/>
</dbReference>
<keyword evidence="7 11" id="KW-0472">Membrane</keyword>
<evidence type="ECO:0000256" key="10">
    <source>
        <dbReference type="SAM" id="MobiDB-lite"/>
    </source>
</evidence>
<feature type="transmembrane region" description="Helical" evidence="11">
    <location>
        <begin position="77"/>
        <end position="96"/>
    </location>
</feature>
<evidence type="ECO:0000256" key="4">
    <source>
        <dbReference type="ARBA" id="ARBA00022692"/>
    </source>
</evidence>
<feature type="transmembrane region" description="Helical" evidence="11">
    <location>
        <begin position="275"/>
        <end position="294"/>
    </location>
</feature>
<reference evidence="12 13" key="1">
    <citation type="journal article" date="2015" name="Sci. Rep.">
        <title>Chromosome-level genome map provides insights into diverse defense mechanisms in the medicinal fungus Ganoderma sinense.</title>
        <authorList>
            <person name="Zhu Y."/>
            <person name="Xu J."/>
            <person name="Sun C."/>
            <person name="Zhou S."/>
            <person name="Xu H."/>
            <person name="Nelson D.R."/>
            <person name="Qian J."/>
            <person name="Song J."/>
            <person name="Luo H."/>
            <person name="Xiang L."/>
            <person name="Li Y."/>
            <person name="Xu Z."/>
            <person name="Ji A."/>
            <person name="Wang L."/>
            <person name="Lu S."/>
            <person name="Hayward A."/>
            <person name="Sun W."/>
            <person name="Li X."/>
            <person name="Schwartz D.C."/>
            <person name="Wang Y."/>
            <person name="Chen S."/>
        </authorList>
    </citation>
    <scope>NUCLEOTIDE SEQUENCE [LARGE SCALE GENOMIC DNA]</scope>
    <source>
        <strain evidence="12 13">ZZ0214-1</strain>
    </source>
</reference>
<protein>
    <submittedName>
        <fullName evidence="12">Uncharacterized protein</fullName>
    </submittedName>
</protein>
<evidence type="ECO:0000256" key="6">
    <source>
        <dbReference type="ARBA" id="ARBA00023040"/>
    </source>
</evidence>
<feature type="transmembrane region" description="Helical" evidence="11">
    <location>
        <begin position="38"/>
        <end position="57"/>
    </location>
</feature>
<evidence type="ECO:0000256" key="7">
    <source>
        <dbReference type="ARBA" id="ARBA00023136"/>
    </source>
</evidence>
<feature type="transmembrane region" description="Helical" evidence="11">
    <location>
        <begin position="208"/>
        <end position="231"/>
    </location>
</feature>
<dbReference type="InterPro" id="IPR000481">
    <property type="entry name" value="GPCR_Pheromne_B_alpha_rcpt"/>
</dbReference>
<feature type="transmembrane region" description="Helical" evidence="11">
    <location>
        <begin position="116"/>
        <end position="137"/>
    </location>
</feature>
<feature type="region of interest" description="Disordered" evidence="10">
    <location>
        <begin position="366"/>
        <end position="396"/>
    </location>
</feature>
<feature type="transmembrane region" description="Helical" evidence="11">
    <location>
        <begin position="165"/>
        <end position="187"/>
    </location>
</feature>
<gene>
    <name evidence="12" type="ORF">GSI_11864</name>
</gene>
<dbReference type="GO" id="GO:0004934">
    <property type="term" value="F:mating-type alpha-factor pheromone receptor activity"/>
    <property type="evidence" value="ECO:0007669"/>
    <property type="project" value="InterPro"/>
</dbReference>
<feature type="compositionally biased region" description="Polar residues" evidence="10">
    <location>
        <begin position="366"/>
        <end position="377"/>
    </location>
</feature>
<keyword evidence="13" id="KW-1185">Reference proteome</keyword>
<dbReference type="GO" id="GO:0000750">
    <property type="term" value="P:pheromone-dependent signal transduction involved in conjugation with cellular fusion"/>
    <property type="evidence" value="ECO:0007669"/>
    <property type="project" value="TreeGrafter"/>
</dbReference>